<dbReference type="Pfam" id="PF01399">
    <property type="entry name" value="PCI"/>
    <property type="match status" value="1"/>
</dbReference>
<evidence type="ECO:0000256" key="3">
    <source>
        <dbReference type="ARBA" id="ARBA00010417"/>
    </source>
</evidence>
<dbReference type="GO" id="GO:0005829">
    <property type="term" value="C:cytosol"/>
    <property type="evidence" value="ECO:0007669"/>
    <property type="project" value="TreeGrafter"/>
</dbReference>
<evidence type="ECO:0000256" key="5">
    <source>
        <dbReference type="ARBA" id="ARBA00022490"/>
    </source>
</evidence>
<gene>
    <name evidence="9" type="ORF">BV898_09628</name>
</gene>
<evidence type="ECO:0000256" key="6">
    <source>
        <dbReference type="ARBA" id="ARBA00022790"/>
    </source>
</evidence>
<dbReference type="PANTHER" id="PTHR10855:SF2">
    <property type="entry name" value="COP9 SIGNALOSOME COMPLEX SUBUNIT 4"/>
    <property type="match status" value="1"/>
</dbReference>
<dbReference type="InterPro" id="IPR036390">
    <property type="entry name" value="WH_DNA-bd_sf"/>
</dbReference>
<evidence type="ECO:0000256" key="1">
    <source>
        <dbReference type="ARBA" id="ARBA00004123"/>
    </source>
</evidence>
<feature type="domain" description="PCI" evidence="8">
    <location>
        <begin position="200"/>
        <end position="370"/>
    </location>
</feature>
<dbReference type="Proteomes" id="UP000192578">
    <property type="component" value="Unassembled WGS sequence"/>
</dbReference>
<evidence type="ECO:0000256" key="4">
    <source>
        <dbReference type="ARBA" id="ARBA00014881"/>
    </source>
</evidence>
<dbReference type="PANTHER" id="PTHR10855">
    <property type="entry name" value="26S PROTEASOME NON-ATPASE REGULATORY SUBUNIT 12/COP9 SIGNALOSOME COMPLEX SUBUNIT 4"/>
    <property type="match status" value="1"/>
</dbReference>
<keyword evidence="7" id="KW-0539">Nucleus</keyword>
<name>A0A1W0WM81_HYPEX</name>
<dbReference type="InterPro" id="IPR036388">
    <property type="entry name" value="WH-like_DNA-bd_sf"/>
</dbReference>
<dbReference type="SMART" id="SM00088">
    <property type="entry name" value="PINT"/>
    <property type="match status" value="1"/>
</dbReference>
<evidence type="ECO:0000259" key="8">
    <source>
        <dbReference type="PROSITE" id="PS50250"/>
    </source>
</evidence>
<evidence type="ECO:0000256" key="2">
    <source>
        <dbReference type="ARBA" id="ARBA00004496"/>
    </source>
</evidence>
<dbReference type="SUPFAM" id="SSF46785">
    <property type="entry name" value="Winged helix' DNA-binding domain"/>
    <property type="match status" value="1"/>
</dbReference>
<dbReference type="InterPro" id="IPR000717">
    <property type="entry name" value="PCI_dom"/>
</dbReference>
<dbReference type="PROSITE" id="PS50250">
    <property type="entry name" value="PCI"/>
    <property type="match status" value="1"/>
</dbReference>
<dbReference type="Pfam" id="PF22241">
    <property type="entry name" value="PSMD12-CSN4_N"/>
    <property type="match status" value="1"/>
</dbReference>
<comment type="caution">
    <text evidence="9">The sequence shown here is derived from an EMBL/GenBank/DDBJ whole genome shotgun (WGS) entry which is preliminary data.</text>
</comment>
<dbReference type="InterPro" id="IPR054559">
    <property type="entry name" value="PSMD12-CSN4-like_N"/>
</dbReference>
<keyword evidence="5" id="KW-0963">Cytoplasm</keyword>
<accession>A0A1W0WM81</accession>
<comment type="subcellular location">
    <subcellularLocation>
        <location evidence="2">Cytoplasm</location>
    </subcellularLocation>
    <subcellularLocation>
        <location evidence="1">Nucleus</location>
    </subcellularLocation>
</comment>
<evidence type="ECO:0000313" key="10">
    <source>
        <dbReference type="Proteomes" id="UP000192578"/>
    </source>
</evidence>
<comment type="similarity">
    <text evidence="3">Belongs to the CSN4 family.</text>
</comment>
<organism evidence="9 10">
    <name type="scientific">Hypsibius exemplaris</name>
    <name type="common">Freshwater tardigrade</name>
    <dbReference type="NCBI Taxonomy" id="2072580"/>
    <lineage>
        <taxon>Eukaryota</taxon>
        <taxon>Metazoa</taxon>
        <taxon>Ecdysozoa</taxon>
        <taxon>Tardigrada</taxon>
        <taxon>Eutardigrada</taxon>
        <taxon>Parachela</taxon>
        <taxon>Hypsibioidea</taxon>
        <taxon>Hypsibiidae</taxon>
        <taxon>Hypsibius</taxon>
    </lineage>
</organism>
<dbReference type="Gene3D" id="1.10.10.10">
    <property type="entry name" value="Winged helix-like DNA-binding domain superfamily/Winged helix DNA-binding domain"/>
    <property type="match status" value="1"/>
</dbReference>
<evidence type="ECO:0000256" key="7">
    <source>
        <dbReference type="ARBA" id="ARBA00023242"/>
    </source>
</evidence>
<dbReference type="AlphaFoldDB" id="A0A1W0WM81"/>
<proteinExistence type="inferred from homology"/>
<reference evidence="10" key="1">
    <citation type="submission" date="2017-01" db="EMBL/GenBank/DDBJ databases">
        <title>Comparative genomics of anhydrobiosis in the tardigrade Hypsibius dujardini.</title>
        <authorList>
            <person name="Yoshida Y."/>
            <person name="Koutsovoulos G."/>
            <person name="Laetsch D."/>
            <person name="Stevens L."/>
            <person name="Kumar S."/>
            <person name="Horikawa D."/>
            <person name="Ishino K."/>
            <person name="Komine S."/>
            <person name="Tomita M."/>
            <person name="Blaxter M."/>
            <person name="Arakawa K."/>
        </authorList>
    </citation>
    <scope>NUCLEOTIDE SEQUENCE [LARGE SCALE GENOMIC DNA]</scope>
    <source>
        <strain evidence="10">Z151</strain>
    </source>
</reference>
<dbReference type="OrthoDB" id="295656at2759"/>
<keyword evidence="6" id="KW-0736">Signalosome</keyword>
<protein>
    <recommendedName>
        <fullName evidence="4">COP9 signalosome complex subunit 4</fullName>
    </recommendedName>
</protein>
<dbReference type="InterPro" id="IPR040134">
    <property type="entry name" value="PSMD12/CSN4"/>
</dbReference>
<dbReference type="GO" id="GO:0008180">
    <property type="term" value="C:COP9 signalosome"/>
    <property type="evidence" value="ECO:0007669"/>
    <property type="project" value="UniProtKB-KW"/>
</dbReference>
<dbReference type="EMBL" id="MTYJ01000076">
    <property type="protein sequence ID" value="OQV16320.1"/>
    <property type="molecule type" value="Genomic_DNA"/>
</dbReference>
<keyword evidence="10" id="KW-1185">Reference proteome</keyword>
<sequence length="410" mass="46974">MDSQALFNDLLGQISTGQGTFRESGEQGKVLMDIVRQLPEQQQLASLRAYLDVILRETFNIVAARQYCNEFCQTVVLLSPGLQKEIIPYALDKIQSRTISFEEQIFALRMRLADELQNGDQDWIQAAKVLSLIPLDSGQKQYAKGVKLDIYMRIGQLYLEAEEYIEAENFIQRVGMLMDSETPEDFRIRHSASFARIQDFRRKYIEASQRYYDLSRRPGVADSERQTALSSAVNCILLASVSPQRNRVLAILLKDERTMDLPTYGFLRKIFDGKTVKRAEVEQFAQKLAPHQRDALTADGSSLLERTVLEHNILSSRKYFSVASFDALSRLLDMPADRLEKIMVNMASEGRLQVKINHKDNSVTFEQEHPINAWDTRLEQICKQVNKTADLLAAKYPEWYEKNSAAVENQ</sequence>
<evidence type="ECO:0000313" key="9">
    <source>
        <dbReference type="EMBL" id="OQV16320.1"/>
    </source>
</evidence>